<dbReference type="GO" id="GO:0005634">
    <property type="term" value="C:nucleus"/>
    <property type="evidence" value="ECO:0007669"/>
    <property type="project" value="UniProtKB-SubCell"/>
</dbReference>
<organism evidence="10 11">
    <name type="scientific">Sarocladium strictum</name>
    <name type="common">Black bundle disease fungus</name>
    <name type="synonym">Acremonium strictum</name>
    <dbReference type="NCBI Taxonomy" id="5046"/>
    <lineage>
        <taxon>Eukaryota</taxon>
        <taxon>Fungi</taxon>
        <taxon>Dikarya</taxon>
        <taxon>Ascomycota</taxon>
        <taxon>Pezizomycotina</taxon>
        <taxon>Sordariomycetes</taxon>
        <taxon>Hypocreomycetidae</taxon>
        <taxon>Hypocreales</taxon>
        <taxon>Sarocladiaceae</taxon>
        <taxon>Sarocladium</taxon>
    </lineage>
</organism>
<keyword evidence="11" id="KW-1185">Reference proteome</keyword>
<dbReference type="EMBL" id="JAPDFR010000001">
    <property type="protein sequence ID" value="KAK0392944.1"/>
    <property type="molecule type" value="Genomic_DNA"/>
</dbReference>
<dbReference type="SMART" id="SM00066">
    <property type="entry name" value="GAL4"/>
    <property type="match status" value="1"/>
</dbReference>
<evidence type="ECO:0000256" key="8">
    <source>
        <dbReference type="SAM" id="MobiDB-lite"/>
    </source>
</evidence>
<feature type="domain" description="Zn(2)-C6 fungal-type" evidence="9">
    <location>
        <begin position="22"/>
        <end position="52"/>
    </location>
</feature>
<keyword evidence="5" id="KW-0238">DNA-binding</keyword>
<evidence type="ECO:0000256" key="5">
    <source>
        <dbReference type="ARBA" id="ARBA00023125"/>
    </source>
</evidence>
<evidence type="ECO:0000313" key="11">
    <source>
        <dbReference type="Proteomes" id="UP001175261"/>
    </source>
</evidence>
<dbReference type="PROSITE" id="PS50048">
    <property type="entry name" value="ZN2_CY6_FUNGAL_2"/>
    <property type="match status" value="1"/>
</dbReference>
<comment type="subcellular location">
    <subcellularLocation>
        <location evidence="1">Nucleus</location>
    </subcellularLocation>
</comment>
<keyword evidence="6" id="KW-0804">Transcription</keyword>
<protein>
    <recommendedName>
        <fullName evidence="9">Zn(2)-C6 fungal-type domain-containing protein</fullName>
    </recommendedName>
</protein>
<dbReference type="GO" id="GO:0006351">
    <property type="term" value="P:DNA-templated transcription"/>
    <property type="evidence" value="ECO:0007669"/>
    <property type="project" value="InterPro"/>
</dbReference>
<keyword evidence="7" id="KW-0539">Nucleus</keyword>
<dbReference type="PANTHER" id="PTHR31313:SF77">
    <property type="entry name" value="ZN(II)2CYS6 TRANSCRIPTION FACTOR (EUROFUNG)"/>
    <property type="match status" value="1"/>
</dbReference>
<evidence type="ECO:0000256" key="7">
    <source>
        <dbReference type="ARBA" id="ARBA00023242"/>
    </source>
</evidence>
<dbReference type="InterPro" id="IPR051615">
    <property type="entry name" value="Transcr_Regulatory_Elem"/>
</dbReference>
<keyword evidence="2" id="KW-0479">Metal-binding</keyword>
<feature type="region of interest" description="Disordered" evidence="8">
    <location>
        <begin position="492"/>
        <end position="517"/>
    </location>
</feature>
<dbReference type="GO" id="GO:0000981">
    <property type="term" value="F:DNA-binding transcription factor activity, RNA polymerase II-specific"/>
    <property type="evidence" value="ECO:0007669"/>
    <property type="project" value="InterPro"/>
</dbReference>
<dbReference type="Pfam" id="PF00172">
    <property type="entry name" value="Zn_clus"/>
    <property type="match status" value="1"/>
</dbReference>
<accession>A0AA39LDG3</accession>
<reference evidence="10" key="1">
    <citation type="submission" date="2022-10" db="EMBL/GenBank/DDBJ databases">
        <title>Determination and structural analysis of whole genome sequence of Sarocladium strictum F4-1.</title>
        <authorList>
            <person name="Hu L."/>
            <person name="Jiang Y."/>
        </authorList>
    </citation>
    <scope>NUCLEOTIDE SEQUENCE</scope>
    <source>
        <strain evidence="10">F4-1</strain>
    </source>
</reference>
<dbReference type="Proteomes" id="UP001175261">
    <property type="component" value="Unassembled WGS sequence"/>
</dbReference>
<dbReference type="Gene3D" id="4.10.240.10">
    <property type="entry name" value="Zn(2)-C6 fungal-type DNA-binding domain"/>
    <property type="match status" value="1"/>
</dbReference>
<sequence length="702" mass="78414">MASPVGSSLSADVKKRRRVSVACLTCRGKHIRCDGVQPICGYCELNGTSCNFAYAENKRRPPSKKFVESLQARIRHLEEQLQAATEARVPSFYEPVWASDESEHEENVSSAEQDEKDPLAELTGLVGRLNMTDDGQVHYFGSQSSYNLVKRSLSDARPALQSLRMQKQGLDAAVRLNRLVTVSKELQEHLLELYWQWQNPWNYIVHKDSFMKSYRGEDDGRNCSPVLLSCIFALAARYSDAVELRTDPDDPTTAGDAFCEQAKVLLLFESEAPTVTTIQAACLLALRIMSDGKEALGWLYAGNATRMAHNLGLQVDISEVDGKTSMTEEEIEVRRVTWWGCYVVDKLFSIGLGRPSSTSKSTITCAKPQMNGGAEYTPWVPPANATIEESPPMGIHSHISSNACHLSDLMAIACEAMDSIYSPNKRLSIKEIEAIVTKADVELRSRYAALPSYLRIPSSMRSPMLPHVCLLHVQYHSQLILLHRPLLRNRRKRQKSSAGDVSEEAAQQDNEAKNAHMETCRQSAAEITRLLRFYKQQYTLRRIPIAAVHLCFSAAIIHLIDARPSSSNRHQAILHLQTCVEVLRDLRVAWCTWSDRATRAVQVLASEWYGVSDIAQLHARPGLGQGSCDHPQETSWTNYSLDPSHSTTTMCAVPDHFDLGLQGDAGADSFLYYASTPALFIDDMLKEWIDDGVFPFDEQKSG</sequence>
<dbReference type="GO" id="GO:0003677">
    <property type="term" value="F:DNA binding"/>
    <property type="evidence" value="ECO:0007669"/>
    <property type="project" value="UniProtKB-KW"/>
</dbReference>
<dbReference type="SUPFAM" id="SSF57701">
    <property type="entry name" value="Zn2/Cys6 DNA-binding domain"/>
    <property type="match status" value="1"/>
</dbReference>
<evidence type="ECO:0000313" key="10">
    <source>
        <dbReference type="EMBL" id="KAK0392944.1"/>
    </source>
</evidence>
<dbReference type="InterPro" id="IPR001138">
    <property type="entry name" value="Zn2Cys6_DnaBD"/>
</dbReference>
<dbReference type="CDD" id="cd00067">
    <property type="entry name" value="GAL4"/>
    <property type="match status" value="1"/>
</dbReference>
<comment type="caution">
    <text evidence="10">The sequence shown here is derived from an EMBL/GenBank/DDBJ whole genome shotgun (WGS) entry which is preliminary data.</text>
</comment>
<dbReference type="CDD" id="cd12148">
    <property type="entry name" value="fungal_TF_MHR"/>
    <property type="match status" value="1"/>
</dbReference>
<evidence type="ECO:0000256" key="3">
    <source>
        <dbReference type="ARBA" id="ARBA00022833"/>
    </source>
</evidence>
<evidence type="ECO:0000256" key="2">
    <source>
        <dbReference type="ARBA" id="ARBA00022723"/>
    </source>
</evidence>
<evidence type="ECO:0000259" key="9">
    <source>
        <dbReference type="PROSITE" id="PS50048"/>
    </source>
</evidence>
<evidence type="ECO:0000256" key="4">
    <source>
        <dbReference type="ARBA" id="ARBA00023015"/>
    </source>
</evidence>
<gene>
    <name evidence="10" type="ORF">NLU13_2438</name>
</gene>
<dbReference type="PANTHER" id="PTHR31313">
    <property type="entry name" value="TY1 ENHANCER ACTIVATOR"/>
    <property type="match status" value="1"/>
</dbReference>
<dbReference type="PROSITE" id="PS00463">
    <property type="entry name" value="ZN2_CY6_FUNGAL_1"/>
    <property type="match status" value="1"/>
</dbReference>
<evidence type="ECO:0000256" key="6">
    <source>
        <dbReference type="ARBA" id="ARBA00023163"/>
    </source>
</evidence>
<dbReference type="GO" id="GO:0008270">
    <property type="term" value="F:zinc ion binding"/>
    <property type="evidence" value="ECO:0007669"/>
    <property type="project" value="InterPro"/>
</dbReference>
<dbReference type="InterPro" id="IPR036864">
    <property type="entry name" value="Zn2-C6_fun-type_DNA-bd_sf"/>
</dbReference>
<keyword evidence="4" id="KW-0805">Transcription regulation</keyword>
<keyword evidence="3" id="KW-0862">Zinc</keyword>
<proteinExistence type="predicted"/>
<dbReference type="Pfam" id="PF04082">
    <property type="entry name" value="Fungal_trans"/>
    <property type="match status" value="1"/>
</dbReference>
<dbReference type="InterPro" id="IPR007219">
    <property type="entry name" value="XnlR_reg_dom"/>
</dbReference>
<dbReference type="SMART" id="SM00906">
    <property type="entry name" value="Fungal_trans"/>
    <property type="match status" value="1"/>
</dbReference>
<name>A0AA39LDG3_SARSR</name>
<evidence type="ECO:0000256" key="1">
    <source>
        <dbReference type="ARBA" id="ARBA00004123"/>
    </source>
</evidence>
<dbReference type="AlphaFoldDB" id="A0AA39LDG3"/>